<reference evidence="14 15" key="1">
    <citation type="journal article" date="2023" name="bioRxiv">
        <title>Conserved and derived expression patterns and positive selection on dental genes reveal complex evolutionary context of ever-growing rodent molars.</title>
        <authorList>
            <person name="Calamari Z.T."/>
            <person name="Song A."/>
            <person name="Cohen E."/>
            <person name="Akter M."/>
            <person name="Roy R.D."/>
            <person name="Hallikas O."/>
            <person name="Christensen M.M."/>
            <person name="Li P."/>
            <person name="Marangoni P."/>
            <person name="Jernvall J."/>
            <person name="Klein O.D."/>
        </authorList>
    </citation>
    <scope>NUCLEOTIDE SEQUENCE [LARGE SCALE GENOMIC DNA]</scope>
    <source>
        <strain evidence="14">V071</strain>
    </source>
</reference>
<comment type="function">
    <text evidence="7">May play a role in sperm motility, especially in the regulation of flagellar function.</text>
</comment>
<accession>A0AAW0HXF1</accession>
<evidence type="ECO:0000256" key="3">
    <source>
        <dbReference type="ARBA" id="ARBA00022679"/>
    </source>
</evidence>
<dbReference type="AlphaFoldDB" id="A0AAW0HXF1"/>
<dbReference type="PROSITE" id="PS00107">
    <property type="entry name" value="PROTEIN_KINASE_ATP"/>
    <property type="match status" value="1"/>
</dbReference>
<evidence type="ECO:0000256" key="4">
    <source>
        <dbReference type="ARBA" id="ARBA00022741"/>
    </source>
</evidence>
<dbReference type="Gene3D" id="1.10.510.10">
    <property type="entry name" value="Transferase(Phosphotransferase) domain 1"/>
    <property type="match status" value="1"/>
</dbReference>
<evidence type="ECO:0000256" key="7">
    <source>
        <dbReference type="ARBA" id="ARBA00037391"/>
    </source>
</evidence>
<comment type="catalytic activity">
    <reaction evidence="9">
        <text>L-threonyl-[protein] + ATP = O-phospho-L-threonyl-[protein] + ADP + H(+)</text>
        <dbReference type="Rhea" id="RHEA:46608"/>
        <dbReference type="Rhea" id="RHEA-COMP:11060"/>
        <dbReference type="Rhea" id="RHEA-COMP:11605"/>
        <dbReference type="ChEBI" id="CHEBI:15378"/>
        <dbReference type="ChEBI" id="CHEBI:30013"/>
        <dbReference type="ChEBI" id="CHEBI:30616"/>
        <dbReference type="ChEBI" id="CHEBI:61977"/>
        <dbReference type="ChEBI" id="CHEBI:456216"/>
        <dbReference type="EC" id="2.7.11.1"/>
    </reaction>
</comment>
<dbReference type="InterPro" id="IPR000719">
    <property type="entry name" value="Prot_kinase_dom"/>
</dbReference>
<comment type="caution">
    <text evidence="14">The sequence shown here is derived from an EMBL/GenBank/DDBJ whole genome shotgun (WGS) entry which is preliminary data.</text>
</comment>
<name>A0AAW0HXF1_MYOGA</name>
<dbReference type="PROSITE" id="PS50011">
    <property type="entry name" value="PROTEIN_KINASE_DOM"/>
    <property type="match status" value="1"/>
</dbReference>
<sequence>MCVAFVAILATMTTSSEEGSSETSPVPSIFEEESFQSQYRVLRTIGRGSNAKVQLAHHRLTGTPVAVKVLQKKKKWCHSVMTEVDIMMMVSHPNIISLRQVIECEKRIYLVMELAEGQQLYQYIRQTGHLQEDEARGIFRQIISAVSYFHELGIVHRDLKPDNIMLNENGKVKIIDFGLGTQVKPGQRLNRHCGAYSFGAPELFLGKLYDGPKIDIWTMGVVLYFMVVGKVPFNAVTIPELRRQVVSGKYPVPSNLSEELRDLLSRLMTVNPRFRPTVTEVMTHPWLREDLEASPNPCEEIVPSLPDPAIVEAMEYMGFQAQDIKDSLHQRKYNQTMASYCLLQEQALQGHGCTTRAQPVNPGLTPFPSLEDPAAFPIELRRRGMLLEILSCPEEAQKVMSDTWWSRRDTAAAADPVVSLWELLLLELDTMRQLIRNMFGLTNTSIHERHRDITRTDVFLGSWRQAAIQAAHYIPDEEHPLHAADDCSVMRSTISMLMTASDEEHHLHGDDCNMMRSTVSTLLMTALRRGASSTR</sequence>
<evidence type="ECO:0000256" key="2">
    <source>
        <dbReference type="ARBA" id="ARBA00022527"/>
    </source>
</evidence>
<dbReference type="GO" id="GO:0005737">
    <property type="term" value="C:cytoplasm"/>
    <property type="evidence" value="ECO:0007669"/>
    <property type="project" value="TreeGrafter"/>
</dbReference>
<dbReference type="InterPro" id="IPR011009">
    <property type="entry name" value="Kinase-like_dom_sf"/>
</dbReference>
<keyword evidence="15" id="KW-1185">Reference proteome</keyword>
<feature type="chain" id="PRO_5043429728" description="non-specific serine/threonine protein kinase" evidence="12">
    <location>
        <begin position="17"/>
        <end position="535"/>
    </location>
</feature>
<gene>
    <name evidence="14" type="ORF">U0070_026748</name>
</gene>
<evidence type="ECO:0000256" key="12">
    <source>
        <dbReference type="SAM" id="SignalP"/>
    </source>
</evidence>
<evidence type="ECO:0000256" key="8">
    <source>
        <dbReference type="ARBA" id="ARBA00038181"/>
    </source>
</evidence>
<organism evidence="14 15">
    <name type="scientific">Myodes glareolus</name>
    <name type="common">Bank vole</name>
    <name type="synonym">Clethrionomys glareolus</name>
    <dbReference type="NCBI Taxonomy" id="447135"/>
    <lineage>
        <taxon>Eukaryota</taxon>
        <taxon>Metazoa</taxon>
        <taxon>Chordata</taxon>
        <taxon>Craniata</taxon>
        <taxon>Vertebrata</taxon>
        <taxon>Euteleostomi</taxon>
        <taxon>Mammalia</taxon>
        <taxon>Eutheria</taxon>
        <taxon>Euarchontoglires</taxon>
        <taxon>Glires</taxon>
        <taxon>Rodentia</taxon>
        <taxon>Myomorpha</taxon>
        <taxon>Muroidea</taxon>
        <taxon>Cricetidae</taxon>
        <taxon>Arvicolinae</taxon>
        <taxon>Myodes</taxon>
    </lineage>
</organism>
<evidence type="ECO:0000259" key="13">
    <source>
        <dbReference type="PROSITE" id="PS50011"/>
    </source>
</evidence>
<dbReference type="FunFam" id="3.30.200.20:FF:000003">
    <property type="entry name" value="Non-specific serine/threonine protein kinase"/>
    <property type="match status" value="1"/>
</dbReference>
<evidence type="ECO:0000256" key="5">
    <source>
        <dbReference type="ARBA" id="ARBA00022777"/>
    </source>
</evidence>
<evidence type="ECO:0000313" key="15">
    <source>
        <dbReference type="Proteomes" id="UP001488838"/>
    </source>
</evidence>
<keyword evidence="6 11" id="KW-0067">ATP-binding</keyword>
<dbReference type="EC" id="2.7.11.1" evidence="1"/>
<feature type="domain" description="Protein kinase" evidence="13">
    <location>
        <begin position="39"/>
        <end position="287"/>
    </location>
</feature>
<feature type="signal peptide" evidence="12">
    <location>
        <begin position="1"/>
        <end position="16"/>
    </location>
</feature>
<dbReference type="GO" id="GO:0005524">
    <property type="term" value="F:ATP binding"/>
    <property type="evidence" value="ECO:0007669"/>
    <property type="project" value="UniProtKB-UniRule"/>
</dbReference>
<dbReference type="PANTHER" id="PTHR24346">
    <property type="entry name" value="MAP/MICROTUBULE AFFINITY-REGULATING KINASE"/>
    <property type="match status" value="1"/>
</dbReference>
<dbReference type="SMART" id="SM00220">
    <property type="entry name" value="S_TKc"/>
    <property type="match status" value="1"/>
</dbReference>
<evidence type="ECO:0000256" key="6">
    <source>
        <dbReference type="ARBA" id="ARBA00022840"/>
    </source>
</evidence>
<evidence type="ECO:0000313" key="14">
    <source>
        <dbReference type="EMBL" id="KAK7806856.1"/>
    </source>
</evidence>
<keyword evidence="5" id="KW-0418">Kinase</keyword>
<evidence type="ECO:0000256" key="10">
    <source>
        <dbReference type="ARBA" id="ARBA00048679"/>
    </source>
</evidence>
<dbReference type="PROSITE" id="PS00108">
    <property type="entry name" value="PROTEIN_KINASE_ST"/>
    <property type="match status" value="1"/>
</dbReference>
<dbReference type="InterPro" id="IPR017441">
    <property type="entry name" value="Protein_kinase_ATP_BS"/>
</dbReference>
<dbReference type="InterPro" id="IPR008271">
    <property type="entry name" value="Ser/Thr_kinase_AS"/>
</dbReference>
<dbReference type="GO" id="GO:0004674">
    <property type="term" value="F:protein serine/threonine kinase activity"/>
    <property type="evidence" value="ECO:0007669"/>
    <property type="project" value="UniProtKB-KW"/>
</dbReference>
<evidence type="ECO:0000256" key="9">
    <source>
        <dbReference type="ARBA" id="ARBA00047899"/>
    </source>
</evidence>
<evidence type="ECO:0000256" key="1">
    <source>
        <dbReference type="ARBA" id="ARBA00012513"/>
    </source>
</evidence>
<dbReference type="Pfam" id="PF00069">
    <property type="entry name" value="Pkinase"/>
    <property type="match status" value="1"/>
</dbReference>
<dbReference type="SUPFAM" id="SSF56112">
    <property type="entry name" value="Protein kinase-like (PK-like)"/>
    <property type="match status" value="1"/>
</dbReference>
<comment type="catalytic activity">
    <reaction evidence="10">
        <text>L-seryl-[protein] + ATP = O-phospho-L-seryl-[protein] + ADP + H(+)</text>
        <dbReference type="Rhea" id="RHEA:17989"/>
        <dbReference type="Rhea" id="RHEA-COMP:9863"/>
        <dbReference type="Rhea" id="RHEA-COMP:11604"/>
        <dbReference type="ChEBI" id="CHEBI:15378"/>
        <dbReference type="ChEBI" id="CHEBI:29999"/>
        <dbReference type="ChEBI" id="CHEBI:30616"/>
        <dbReference type="ChEBI" id="CHEBI:83421"/>
        <dbReference type="ChEBI" id="CHEBI:456216"/>
        <dbReference type="EC" id="2.7.11.1"/>
    </reaction>
</comment>
<dbReference type="FunFam" id="1.10.8.10:FF:000005">
    <property type="entry name" value="Non-specific serine/threonine protein kinase"/>
    <property type="match status" value="1"/>
</dbReference>
<proteinExistence type="inferred from homology"/>
<dbReference type="CDD" id="cd14003">
    <property type="entry name" value="STKc_AMPK-like"/>
    <property type="match status" value="1"/>
</dbReference>
<dbReference type="Proteomes" id="UP001488838">
    <property type="component" value="Unassembled WGS sequence"/>
</dbReference>
<dbReference type="EMBL" id="JBBHLL010000289">
    <property type="protein sequence ID" value="KAK7806856.1"/>
    <property type="molecule type" value="Genomic_DNA"/>
</dbReference>
<keyword evidence="2" id="KW-0723">Serine/threonine-protein kinase</keyword>
<dbReference type="GO" id="GO:0035556">
    <property type="term" value="P:intracellular signal transduction"/>
    <property type="evidence" value="ECO:0007669"/>
    <property type="project" value="TreeGrafter"/>
</dbReference>
<dbReference type="CDD" id="cd14337">
    <property type="entry name" value="UBA_MARK_Par1"/>
    <property type="match status" value="1"/>
</dbReference>
<comment type="similarity">
    <text evidence="8">Belongs to the protein kinase superfamily. CAMK Ser/Thr protein kinase family. Smok subfamily.</text>
</comment>
<dbReference type="Gene3D" id="1.10.8.10">
    <property type="entry name" value="DNA helicase RuvA subunit, C-terminal domain"/>
    <property type="match status" value="1"/>
</dbReference>
<dbReference type="PANTHER" id="PTHR24346:SF95">
    <property type="entry name" value="SPERM MOTILITY KINASE 3A"/>
    <property type="match status" value="1"/>
</dbReference>
<protein>
    <recommendedName>
        <fullName evidence="1">non-specific serine/threonine protein kinase</fullName>
        <ecNumber evidence="1">2.7.11.1</ecNumber>
    </recommendedName>
</protein>
<feature type="binding site" evidence="11">
    <location>
        <position position="68"/>
    </location>
    <ligand>
        <name>ATP</name>
        <dbReference type="ChEBI" id="CHEBI:30616"/>
    </ligand>
</feature>
<keyword evidence="3" id="KW-0808">Transferase</keyword>
<dbReference type="FunFam" id="1.10.510.10:FF:000592">
    <property type="entry name" value="CAMK family protein kinase"/>
    <property type="match status" value="1"/>
</dbReference>
<dbReference type="Gene3D" id="3.30.200.20">
    <property type="entry name" value="Phosphorylase Kinase, domain 1"/>
    <property type="match status" value="1"/>
</dbReference>
<keyword evidence="4 11" id="KW-0547">Nucleotide-binding</keyword>
<evidence type="ECO:0000256" key="11">
    <source>
        <dbReference type="PROSITE-ProRule" id="PRU10141"/>
    </source>
</evidence>
<keyword evidence="12" id="KW-0732">Signal</keyword>